<feature type="transmembrane region" description="Helical" evidence="3">
    <location>
        <begin position="23"/>
        <end position="44"/>
    </location>
</feature>
<keyword evidence="3" id="KW-0812">Transmembrane</keyword>
<dbReference type="AlphaFoldDB" id="A0A916Z3G4"/>
<dbReference type="SUPFAM" id="SSF56300">
    <property type="entry name" value="Metallo-dependent phosphatases"/>
    <property type="match status" value="1"/>
</dbReference>
<dbReference type="InterPro" id="IPR029052">
    <property type="entry name" value="Metallo-depent_PP-like"/>
</dbReference>
<dbReference type="RefSeq" id="WP_188993162.1">
    <property type="nucleotide sequence ID" value="NZ_BMHP01000002.1"/>
</dbReference>
<dbReference type="PANTHER" id="PTHR33393">
    <property type="entry name" value="POLYGLUTAMINE SYNTHESIS ACCESSORY PROTEIN RV0574C-RELATED"/>
    <property type="match status" value="1"/>
</dbReference>
<dbReference type="PANTHER" id="PTHR33393:SF13">
    <property type="entry name" value="PGA BIOSYNTHESIS PROTEIN CAPA"/>
    <property type="match status" value="1"/>
</dbReference>
<feature type="compositionally biased region" description="Basic and acidic residues" evidence="2">
    <location>
        <begin position="159"/>
        <end position="169"/>
    </location>
</feature>
<dbReference type="InterPro" id="IPR019079">
    <property type="entry name" value="Capsule_synth_CapA"/>
</dbReference>
<organism evidence="5 6">
    <name type="scientific">Paenibacillus nasutitermitis</name>
    <dbReference type="NCBI Taxonomy" id="1652958"/>
    <lineage>
        <taxon>Bacteria</taxon>
        <taxon>Bacillati</taxon>
        <taxon>Bacillota</taxon>
        <taxon>Bacilli</taxon>
        <taxon>Bacillales</taxon>
        <taxon>Paenibacillaceae</taxon>
        <taxon>Paenibacillus</taxon>
    </lineage>
</organism>
<comment type="similarity">
    <text evidence="1">Belongs to the CapA family.</text>
</comment>
<dbReference type="CDD" id="cd07381">
    <property type="entry name" value="MPP_CapA"/>
    <property type="match status" value="1"/>
</dbReference>
<accession>A0A916Z3G4</accession>
<evidence type="ECO:0000256" key="2">
    <source>
        <dbReference type="SAM" id="MobiDB-lite"/>
    </source>
</evidence>
<keyword evidence="6" id="KW-1185">Reference proteome</keyword>
<name>A0A916Z3G4_9BACL</name>
<dbReference type="Pfam" id="PF09587">
    <property type="entry name" value="PGA_cap"/>
    <property type="match status" value="1"/>
</dbReference>
<feature type="region of interest" description="Disordered" evidence="2">
    <location>
        <begin position="49"/>
        <end position="169"/>
    </location>
</feature>
<dbReference type="SMART" id="SM00854">
    <property type="entry name" value="PGA_cap"/>
    <property type="match status" value="1"/>
</dbReference>
<dbReference type="Gene3D" id="3.60.21.10">
    <property type="match status" value="1"/>
</dbReference>
<evidence type="ECO:0000313" key="6">
    <source>
        <dbReference type="Proteomes" id="UP000612456"/>
    </source>
</evidence>
<evidence type="ECO:0000256" key="3">
    <source>
        <dbReference type="SAM" id="Phobius"/>
    </source>
</evidence>
<evidence type="ECO:0000313" key="5">
    <source>
        <dbReference type="EMBL" id="GGD73940.1"/>
    </source>
</evidence>
<sequence>MAITRSESHQLNKKRKNRRMRRLLLLNVSLLLAICVLAGIYYIVNHDGSTRLEDSSGNRDLAQPDRTGNPSESGDASIDSGEQPGDNMSGNEGGPVIEEGSGSTVPEGAAPEDSEPGSSNGAVNDPIDPQDSSQSGSQGDPQTPPKVDESSGQSETDGEAVKPDDGKIDDGRRITLAFVGDILLAAAVDKLMQKNGYDYPYAKSLPFLTKPDLTAGNLENPITTRGIPAEDKQFVFKGSPKSLPALKEAGFDIVNLANNHTLDQGVEGLLDTLGHLEEAGMPNVGAGNDDIEAFKPVYLEANGISVAYVGLTRVLPVVSWKAGSNHPGLAESYDSTRGLKAIKEARKQADIVVVMVHWGIERADNPNADQKRLAHEYIDAGADLVIGSHPHVLQGFETYKGKWISYSLGNFIFNMTKTEKTKDTGVLNAVCSIKGDCSLKFNPMRAVASQPTPLEGEEAKALLKRLSGISLNASIDAEGVVSAK</sequence>
<proteinExistence type="inferred from homology"/>
<evidence type="ECO:0000256" key="1">
    <source>
        <dbReference type="ARBA" id="ARBA00005662"/>
    </source>
</evidence>
<keyword evidence="3" id="KW-1133">Transmembrane helix</keyword>
<feature type="compositionally biased region" description="Low complexity" evidence="2">
    <location>
        <begin position="125"/>
        <end position="141"/>
    </location>
</feature>
<keyword evidence="3" id="KW-0472">Membrane</keyword>
<gene>
    <name evidence="5" type="ORF">GCM10010911_34800</name>
</gene>
<dbReference type="InterPro" id="IPR052169">
    <property type="entry name" value="CW_Biosynth-Accessory"/>
</dbReference>
<dbReference type="EMBL" id="BMHP01000002">
    <property type="protein sequence ID" value="GGD73940.1"/>
    <property type="molecule type" value="Genomic_DNA"/>
</dbReference>
<evidence type="ECO:0000259" key="4">
    <source>
        <dbReference type="SMART" id="SM00854"/>
    </source>
</evidence>
<dbReference type="Proteomes" id="UP000612456">
    <property type="component" value="Unassembled WGS sequence"/>
</dbReference>
<protein>
    <recommendedName>
        <fullName evidence="4">Capsule synthesis protein CapA domain-containing protein</fullName>
    </recommendedName>
</protein>
<comment type="caution">
    <text evidence="5">The sequence shown here is derived from an EMBL/GenBank/DDBJ whole genome shotgun (WGS) entry which is preliminary data.</text>
</comment>
<feature type="domain" description="Capsule synthesis protein CapA" evidence="4">
    <location>
        <begin position="175"/>
        <end position="415"/>
    </location>
</feature>
<reference evidence="5" key="2">
    <citation type="submission" date="2020-09" db="EMBL/GenBank/DDBJ databases">
        <authorList>
            <person name="Sun Q."/>
            <person name="Zhou Y."/>
        </authorList>
    </citation>
    <scope>NUCLEOTIDE SEQUENCE</scope>
    <source>
        <strain evidence="5">CGMCC 1.15178</strain>
    </source>
</reference>
<reference evidence="5" key="1">
    <citation type="journal article" date="2014" name="Int. J. Syst. Evol. Microbiol.">
        <title>Complete genome sequence of Corynebacterium casei LMG S-19264T (=DSM 44701T), isolated from a smear-ripened cheese.</title>
        <authorList>
            <consortium name="US DOE Joint Genome Institute (JGI-PGF)"/>
            <person name="Walter F."/>
            <person name="Albersmeier A."/>
            <person name="Kalinowski J."/>
            <person name="Ruckert C."/>
        </authorList>
    </citation>
    <scope>NUCLEOTIDE SEQUENCE</scope>
    <source>
        <strain evidence="5">CGMCC 1.15178</strain>
    </source>
</reference>